<name>A0A9X9F187_BACCE</name>
<evidence type="ECO:0000313" key="2">
    <source>
        <dbReference type="EMBL" id="TKI83285.1"/>
    </source>
</evidence>
<evidence type="ECO:0000259" key="1">
    <source>
        <dbReference type="Pfam" id="PF11794"/>
    </source>
</evidence>
<dbReference type="EMBL" id="SZOH01004725">
    <property type="protein sequence ID" value="TKI83285.1"/>
    <property type="molecule type" value="Genomic_DNA"/>
</dbReference>
<accession>A0A9X9F187</accession>
<organism evidence="2 3">
    <name type="scientific">Bacillus cereus</name>
    <dbReference type="NCBI Taxonomy" id="1396"/>
    <lineage>
        <taxon>Bacteria</taxon>
        <taxon>Bacillati</taxon>
        <taxon>Bacillota</taxon>
        <taxon>Bacilli</taxon>
        <taxon>Bacillales</taxon>
        <taxon>Bacillaceae</taxon>
        <taxon>Bacillus</taxon>
        <taxon>Bacillus cereus group</taxon>
    </lineage>
</organism>
<evidence type="ECO:0000313" key="3">
    <source>
        <dbReference type="Proteomes" id="UP000308444"/>
    </source>
</evidence>
<dbReference type="GO" id="GO:0016627">
    <property type="term" value="F:oxidoreductase activity, acting on the CH-CH group of donors"/>
    <property type="evidence" value="ECO:0007669"/>
    <property type="project" value="InterPro"/>
</dbReference>
<dbReference type="AlphaFoldDB" id="A0A9X9F187"/>
<feature type="domain" description="HpaB/PvcC/4-BUDH N-terminal" evidence="1">
    <location>
        <begin position="6"/>
        <end position="76"/>
    </location>
</feature>
<feature type="non-terminal residue" evidence="2">
    <location>
        <position position="76"/>
    </location>
</feature>
<gene>
    <name evidence="2" type="ORF">FC695_41365</name>
</gene>
<dbReference type="Gene3D" id="1.10.3140.10">
    <property type="entry name" value="4-hydroxybutyryl-coa dehydratase, domain 1"/>
    <property type="match status" value="1"/>
</dbReference>
<reference evidence="2 3" key="1">
    <citation type="journal article" date="2019" name="Environ. Microbiol.">
        <title>An active ?-lactamase is a part of an orchestrated cell wall stress resistance network of Bacillus subtilis and related rhizosphere species.</title>
        <authorList>
            <person name="Bucher T."/>
            <person name="Keren-Paz A."/>
            <person name="Hausser J."/>
            <person name="Olender T."/>
            <person name="Cytryn E."/>
            <person name="Kolodkin-Gal I."/>
        </authorList>
    </citation>
    <scope>NUCLEOTIDE SEQUENCE [LARGE SCALE GENOMIC DNA]</scope>
    <source>
        <strain evidence="2 3">I32</strain>
    </source>
</reference>
<protein>
    <submittedName>
        <fullName evidence="2">4-hydroxyphenylacetate 3-hydroxylase</fullName>
    </submittedName>
</protein>
<sequence length="76" mass="8789">MQNLKDYYIKSLQDGRNVWLYGQKVDVTTDKHFAGILSTISNLFTLFDDPIRRDSVGYVSPKTKEFVHTAFIFPNS</sequence>
<dbReference type="Pfam" id="PF11794">
    <property type="entry name" value="HpaB_N"/>
    <property type="match status" value="1"/>
</dbReference>
<proteinExistence type="predicted"/>
<dbReference type="Proteomes" id="UP000308444">
    <property type="component" value="Unassembled WGS sequence"/>
</dbReference>
<dbReference type="InterPro" id="IPR024674">
    <property type="entry name" value="HpaB/PvcC/4-BUDH_N"/>
</dbReference>
<dbReference type="InterPro" id="IPR009100">
    <property type="entry name" value="AcylCoA_DH/oxidase_NM_dom_sf"/>
</dbReference>
<comment type="caution">
    <text evidence="2">The sequence shown here is derived from an EMBL/GenBank/DDBJ whole genome shotgun (WGS) entry which is preliminary data.</text>
</comment>
<dbReference type="SUPFAM" id="SSF56645">
    <property type="entry name" value="Acyl-CoA dehydrogenase NM domain-like"/>
    <property type="match status" value="1"/>
</dbReference>